<dbReference type="PANTHER" id="PTHR45625">
    <property type="entry name" value="PEPTIDYL-PROLYL CIS-TRANS ISOMERASE-RELATED"/>
    <property type="match status" value="1"/>
</dbReference>
<name>A0AAU7BVM8_9FLAO</name>
<protein>
    <recommendedName>
        <fullName evidence="3">Peptidyl-prolyl cis-trans isomerase</fullName>
        <shortName evidence="3">PPIase</shortName>
        <ecNumber evidence="3">5.2.1.8</ecNumber>
    </recommendedName>
</protein>
<dbReference type="PRINTS" id="PR00153">
    <property type="entry name" value="CSAPPISMRASE"/>
</dbReference>
<dbReference type="GO" id="GO:0003755">
    <property type="term" value="F:peptidyl-prolyl cis-trans isomerase activity"/>
    <property type="evidence" value="ECO:0007669"/>
    <property type="project" value="UniProtKB-UniRule"/>
</dbReference>
<organism evidence="6">
    <name type="scientific">Pontimicrobium sp. SW4</name>
    <dbReference type="NCBI Taxonomy" id="3153519"/>
    <lineage>
        <taxon>Bacteria</taxon>
        <taxon>Pseudomonadati</taxon>
        <taxon>Bacteroidota</taxon>
        <taxon>Flavobacteriia</taxon>
        <taxon>Flavobacteriales</taxon>
        <taxon>Flavobacteriaceae</taxon>
        <taxon>Pontimicrobium</taxon>
    </lineage>
</organism>
<dbReference type="InterPro" id="IPR002130">
    <property type="entry name" value="Cyclophilin-type_PPIase_dom"/>
</dbReference>
<dbReference type="PROSITE" id="PS50072">
    <property type="entry name" value="CSA_PPIASE_2"/>
    <property type="match status" value="1"/>
</dbReference>
<keyword evidence="2 3" id="KW-0413">Isomerase</keyword>
<feature type="domain" description="PPIase cyclophilin-type" evidence="5">
    <location>
        <begin position="83"/>
        <end position="233"/>
    </location>
</feature>
<evidence type="ECO:0000313" key="6">
    <source>
        <dbReference type="EMBL" id="XBG62143.1"/>
    </source>
</evidence>
<comment type="function">
    <text evidence="3">PPIases accelerate the folding of proteins. It catalyzes the cis-trans isomerization of proline imidic peptide bonds in oligopeptides.</text>
</comment>
<feature type="compositionally biased region" description="Basic and acidic residues" evidence="4">
    <location>
        <begin position="35"/>
        <end position="44"/>
    </location>
</feature>
<evidence type="ECO:0000256" key="2">
    <source>
        <dbReference type="ARBA" id="ARBA00023235"/>
    </source>
</evidence>
<dbReference type="EC" id="5.2.1.8" evidence="3"/>
<evidence type="ECO:0000259" key="5">
    <source>
        <dbReference type="PROSITE" id="PS50072"/>
    </source>
</evidence>
<dbReference type="PANTHER" id="PTHR45625:SF4">
    <property type="entry name" value="PEPTIDYLPROLYL ISOMERASE DOMAIN AND WD REPEAT-CONTAINING PROTEIN 1"/>
    <property type="match status" value="1"/>
</dbReference>
<dbReference type="SUPFAM" id="SSF50891">
    <property type="entry name" value="Cyclophilin-like"/>
    <property type="match status" value="1"/>
</dbReference>
<dbReference type="RefSeq" id="WP_347925161.1">
    <property type="nucleotide sequence ID" value="NZ_CP157199.1"/>
</dbReference>
<accession>A0AAU7BVM8</accession>
<sequence length="235" mass="27334">MRFILLFCACILFLNCEDKQKQNKTTTKAPSTEQKTTDAKPKVITNEDQREFPKLNSKNAMEFFLEYEKHNKENKVRIITDFGDIDILLFDKTKFHRANFIFLTKQKYFENTQFYRVIDNFIVQAGNSDNRATSRKRTNIGRYLLPTDTKKGYTHDRGVISMPSSEIENPHKLASPFEFFIVQQRGGAKFLDGDYTIFGKVISGMEVVDKIAAVETDESDWPLQNVYIKKVEIIE</sequence>
<dbReference type="InterPro" id="IPR029000">
    <property type="entry name" value="Cyclophilin-like_dom_sf"/>
</dbReference>
<dbReference type="AlphaFoldDB" id="A0AAU7BVM8"/>
<evidence type="ECO:0000256" key="1">
    <source>
        <dbReference type="ARBA" id="ARBA00023110"/>
    </source>
</evidence>
<dbReference type="EMBL" id="CP157199">
    <property type="protein sequence ID" value="XBG62143.1"/>
    <property type="molecule type" value="Genomic_DNA"/>
</dbReference>
<comment type="catalytic activity">
    <reaction evidence="3">
        <text>[protein]-peptidylproline (omega=180) = [protein]-peptidylproline (omega=0)</text>
        <dbReference type="Rhea" id="RHEA:16237"/>
        <dbReference type="Rhea" id="RHEA-COMP:10747"/>
        <dbReference type="Rhea" id="RHEA-COMP:10748"/>
        <dbReference type="ChEBI" id="CHEBI:83833"/>
        <dbReference type="ChEBI" id="CHEBI:83834"/>
        <dbReference type="EC" id="5.2.1.8"/>
    </reaction>
</comment>
<evidence type="ECO:0000256" key="3">
    <source>
        <dbReference type="RuleBase" id="RU363019"/>
    </source>
</evidence>
<dbReference type="InterPro" id="IPR044666">
    <property type="entry name" value="Cyclophilin_A-like"/>
</dbReference>
<reference evidence="6" key="1">
    <citation type="submission" date="2024-05" db="EMBL/GenBank/DDBJ databases">
        <title>Pontimicrobium maritimus sp. nov., isolated form sea water.</title>
        <authorList>
            <person name="Muhammad N."/>
            <person name="Vuong T.Q."/>
            <person name="Han H.L."/>
            <person name="Kim S.-G."/>
        </authorList>
    </citation>
    <scope>NUCLEOTIDE SEQUENCE</scope>
    <source>
        <strain evidence="6">SW4</strain>
    </source>
</reference>
<gene>
    <name evidence="6" type="ORF">ABGB03_04405</name>
</gene>
<dbReference type="Gene3D" id="2.40.100.10">
    <property type="entry name" value="Cyclophilin-like"/>
    <property type="match status" value="1"/>
</dbReference>
<feature type="region of interest" description="Disordered" evidence="4">
    <location>
        <begin position="23"/>
        <end position="44"/>
    </location>
</feature>
<dbReference type="Pfam" id="PF00160">
    <property type="entry name" value="Pro_isomerase"/>
    <property type="match status" value="1"/>
</dbReference>
<proteinExistence type="inferred from homology"/>
<keyword evidence="1 3" id="KW-0697">Rotamase</keyword>
<evidence type="ECO:0000256" key="4">
    <source>
        <dbReference type="SAM" id="MobiDB-lite"/>
    </source>
</evidence>
<feature type="compositionally biased region" description="Polar residues" evidence="4">
    <location>
        <begin position="23"/>
        <end position="34"/>
    </location>
</feature>
<comment type="similarity">
    <text evidence="3">Belongs to the cyclophilin-type PPIase family.</text>
</comment>